<dbReference type="AlphaFoldDB" id="A0A1H4G717"/>
<dbReference type="InterPro" id="IPR022770">
    <property type="entry name" value="IucA/IucC-like_C"/>
</dbReference>
<evidence type="ECO:0000259" key="1">
    <source>
        <dbReference type="Pfam" id="PF06276"/>
    </source>
</evidence>
<gene>
    <name evidence="2" type="ORF">SAMN05421743_11430</name>
</gene>
<dbReference type="OrthoDB" id="5870636at2"/>
<protein>
    <submittedName>
        <fullName evidence="2">Ferric iron reductase FhuF-like transporter</fullName>
    </submittedName>
</protein>
<dbReference type="RefSeq" id="WP_093045855.1">
    <property type="nucleotide sequence ID" value="NZ_FNQR01000014.1"/>
</dbReference>
<dbReference type="Proteomes" id="UP000198584">
    <property type="component" value="Unassembled WGS sequence"/>
</dbReference>
<sequence>MTHLTEQEEAFMQNHFRYLSKATNEESLEIIYGSELLTKQGLQEKLDEIHAFMESQFFLTTASIFSKRYSYYIVTGIIAMMSSFNKCPDFRPENIRLVRMDEDKKWFPKLNFVSKEATVPDPFDRQRWLRENLTELFKEHVRPLFLHINQLSRLSMNVLWENFAIYLFWFYERYAKEHFTEEQLAQVYDDFHFIVHELDGASFGEEKNPFHYFHYQPKLPSGARERKCCCLSYKLNEESGYCKVCPHRC</sequence>
<dbReference type="GO" id="GO:0003824">
    <property type="term" value="F:catalytic activity"/>
    <property type="evidence" value="ECO:0007669"/>
    <property type="project" value="UniProtKB-ARBA"/>
</dbReference>
<accession>A0A1H4G717</accession>
<dbReference type="Pfam" id="PF06276">
    <property type="entry name" value="FhuF"/>
    <property type="match status" value="1"/>
</dbReference>
<proteinExistence type="predicted"/>
<dbReference type="EMBL" id="FNQR01000014">
    <property type="protein sequence ID" value="SEB04830.1"/>
    <property type="molecule type" value="Genomic_DNA"/>
</dbReference>
<evidence type="ECO:0000313" key="2">
    <source>
        <dbReference type="EMBL" id="SEB04830.1"/>
    </source>
</evidence>
<keyword evidence="3" id="KW-1185">Reference proteome</keyword>
<reference evidence="2 3" key="1">
    <citation type="submission" date="2016-10" db="EMBL/GenBank/DDBJ databases">
        <authorList>
            <person name="de Groot N.N."/>
        </authorList>
    </citation>
    <scope>NUCLEOTIDE SEQUENCE [LARGE SCALE GENOMIC DNA]</scope>
    <source>
        <strain evidence="2 3">CCM7597</strain>
    </source>
</reference>
<evidence type="ECO:0000313" key="3">
    <source>
        <dbReference type="Proteomes" id="UP000198584"/>
    </source>
</evidence>
<feature type="domain" description="Aerobactin siderophore biosynthesis IucA/IucC-like C-terminal" evidence="1">
    <location>
        <begin position="63"/>
        <end position="180"/>
    </location>
</feature>
<name>A0A1H4G717_9BACI</name>
<dbReference type="STRING" id="571932.SAMN05421743_11430"/>
<organism evidence="2 3">
    <name type="scientific">Thalassobacillus cyri</name>
    <dbReference type="NCBI Taxonomy" id="571932"/>
    <lineage>
        <taxon>Bacteria</taxon>
        <taxon>Bacillati</taxon>
        <taxon>Bacillota</taxon>
        <taxon>Bacilli</taxon>
        <taxon>Bacillales</taxon>
        <taxon>Bacillaceae</taxon>
        <taxon>Thalassobacillus</taxon>
    </lineage>
</organism>